<dbReference type="Proteomes" id="UP000004995">
    <property type="component" value="Unassembled WGS sequence"/>
</dbReference>
<reference evidence="3" key="1">
    <citation type="journal article" date="2012" name="Nat. Biotechnol.">
        <title>Reference genome sequence of the model plant Setaria.</title>
        <authorList>
            <person name="Bennetzen J.L."/>
            <person name="Schmutz J."/>
            <person name="Wang H."/>
            <person name="Percifield R."/>
            <person name="Hawkins J."/>
            <person name="Pontaroli A.C."/>
            <person name="Estep M."/>
            <person name="Feng L."/>
            <person name="Vaughn J.N."/>
            <person name="Grimwood J."/>
            <person name="Jenkins J."/>
            <person name="Barry K."/>
            <person name="Lindquist E."/>
            <person name="Hellsten U."/>
            <person name="Deshpande S."/>
            <person name="Wang X."/>
            <person name="Wu X."/>
            <person name="Mitros T."/>
            <person name="Triplett J."/>
            <person name="Yang X."/>
            <person name="Ye C.Y."/>
            <person name="Mauro-Herrera M."/>
            <person name="Wang L."/>
            <person name="Li P."/>
            <person name="Sharma M."/>
            <person name="Sharma R."/>
            <person name="Ronald P.C."/>
            <person name="Panaud O."/>
            <person name="Kellogg E.A."/>
            <person name="Brutnell T.P."/>
            <person name="Doust A.N."/>
            <person name="Tuskan G.A."/>
            <person name="Rokhsar D."/>
            <person name="Devos K.M."/>
        </authorList>
    </citation>
    <scope>NUCLEOTIDE SEQUENCE [LARGE SCALE GENOMIC DNA]</scope>
    <source>
        <strain evidence="3">cv. Yugu1</strain>
    </source>
</reference>
<feature type="region of interest" description="Disordered" evidence="1">
    <location>
        <begin position="170"/>
        <end position="199"/>
    </location>
</feature>
<name>K3ZE62_SETIT</name>
<dbReference type="GO" id="GO:0043622">
    <property type="term" value="P:cortical microtubule organization"/>
    <property type="evidence" value="ECO:0000318"/>
    <property type="project" value="GO_Central"/>
</dbReference>
<organism evidence="2 3">
    <name type="scientific">Setaria italica</name>
    <name type="common">Foxtail millet</name>
    <name type="synonym">Panicum italicum</name>
    <dbReference type="NCBI Taxonomy" id="4555"/>
    <lineage>
        <taxon>Eukaryota</taxon>
        <taxon>Viridiplantae</taxon>
        <taxon>Streptophyta</taxon>
        <taxon>Embryophyta</taxon>
        <taxon>Tracheophyta</taxon>
        <taxon>Spermatophyta</taxon>
        <taxon>Magnoliopsida</taxon>
        <taxon>Liliopsida</taxon>
        <taxon>Poales</taxon>
        <taxon>Poaceae</taxon>
        <taxon>PACMAD clade</taxon>
        <taxon>Panicoideae</taxon>
        <taxon>Panicodae</taxon>
        <taxon>Paniceae</taxon>
        <taxon>Cenchrinae</taxon>
        <taxon>Setaria</taxon>
    </lineage>
</organism>
<dbReference type="AlphaFoldDB" id="K3ZE62"/>
<sequence>MSRLAAGDPHPRTTRKPSSGFTSAAARLLLRHGGGREVANGESIEFFSALRKCLPDPQISGQNAAQGTAQPADGKGKARRGGSGGSADDVLSLTSGIGKHDYDWLLTPPGTPLWSPATSTSGDHQVSSAVPRRLAKAGSASYGKSNSRFTRDKVLRVFVILPLIQVSPTGIGEKETPKASRLSNCSSATSVNNAVPSSGRPLRIRISSASSINTASNASVSSTPLWSGGSSPRTPGTAGSPAAATAIAQTRRRDKPRLATSYVVVQSMAPASKPKSGAPSPTCTRARPAPGVSSPRSTASTSSRQPSLTRRADVATARSRLASQSGGTGSTPQPRDAHQTSRGRASGVASSRNGVRSSRQVTVAVEQGGVAAATPASTTTQRWRRSLAPAIAAARNVRRGNALDNDSPVYSAGQKINDDKARPHRTAAAASMGSGLTRTGSRKSANTAIVKRAVNENEDCRRRQDARHGGAGGAPDHRKPALLQGTRRSVTTRSRLGLVAAATSKSGWIASGHQHEAPGAAVAKVAGVDAFPSMRYDAMLLREDPKNLTWLRGCDEEGDGGSVGGIDLVDSSLELFDVATGLSRTAVRI</sequence>
<dbReference type="PANTHER" id="PTHR31949">
    <property type="entry name" value="GASTRIC MUCIN-LIKE PROTEIN"/>
    <property type="match status" value="1"/>
</dbReference>
<dbReference type="eggNOG" id="ENOG502R60C">
    <property type="taxonomic scope" value="Eukaryota"/>
</dbReference>
<protein>
    <submittedName>
        <fullName evidence="2">Uncharacterized protein</fullName>
    </submittedName>
</protein>
<keyword evidence="3" id="KW-1185">Reference proteome</keyword>
<proteinExistence type="predicted"/>
<feature type="compositionally biased region" description="Low complexity" evidence="1">
    <location>
        <begin position="213"/>
        <end position="223"/>
    </location>
</feature>
<feature type="compositionally biased region" description="Polar residues" evidence="1">
    <location>
        <begin position="116"/>
        <end position="128"/>
    </location>
</feature>
<feature type="compositionally biased region" description="Low complexity" evidence="1">
    <location>
        <begin position="232"/>
        <end position="249"/>
    </location>
</feature>
<feature type="region of interest" description="Disordered" evidence="1">
    <location>
        <begin position="1"/>
        <end position="22"/>
    </location>
</feature>
<feature type="compositionally biased region" description="Polar residues" evidence="1">
    <location>
        <begin position="59"/>
        <end position="69"/>
    </location>
</feature>
<feature type="compositionally biased region" description="Low complexity" evidence="1">
    <location>
        <begin position="342"/>
        <end position="352"/>
    </location>
</feature>
<feature type="compositionally biased region" description="Basic and acidic residues" evidence="1">
    <location>
        <begin position="453"/>
        <end position="468"/>
    </location>
</feature>
<dbReference type="Gramene" id="KQL16055">
    <property type="protein sequence ID" value="KQL16055"/>
    <property type="gene ID" value="SETIT_024854mg"/>
</dbReference>
<feature type="compositionally biased region" description="Polar residues" evidence="1">
    <location>
        <begin position="181"/>
        <end position="196"/>
    </location>
</feature>
<evidence type="ECO:0000313" key="2">
    <source>
        <dbReference type="EnsemblPlants" id="KQL16055"/>
    </source>
</evidence>
<dbReference type="InParanoid" id="K3ZE62"/>
<feature type="compositionally biased region" description="Low complexity" evidence="1">
    <location>
        <begin position="267"/>
        <end position="281"/>
    </location>
</feature>
<evidence type="ECO:0000256" key="1">
    <source>
        <dbReference type="SAM" id="MobiDB-lite"/>
    </source>
</evidence>
<dbReference type="HOGENOM" id="CLU_455891_0_0_1"/>
<dbReference type="GO" id="GO:0055028">
    <property type="term" value="C:cortical microtubule"/>
    <property type="evidence" value="ECO:0000318"/>
    <property type="project" value="GO_Central"/>
</dbReference>
<feature type="region of interest" description="Disordered" evidence="1">
    <location>
        <begin position="115"/>
        <end position="145"/>
    </location>
</feature>
<feature type="region of interest" description="Disordered" evidence="1">
    <location>
        <begin position="420"/>
        <end position="487"/>
    </location>
</feature>
<dbReference type="PANTHER" id="PTHR31949:SF21">
    <property type="entry name" value="OS05G0316300 PROTEIN"/>
    <property type="match status" value="1"/>
</dbReference>
<dbReference type="EMBL" id="AGNK02001828">
    <property type="status" value="NOT_ANNOTATED_CDS"/>
    <property type="molecule type" value="Genomic_DNA"/>
</dbReference>
<feature type="compositionally biased region" description="Polar residues" evidence="1">
    <location>
        <begin position="434"/>
        <end position="447"/>
    </location>
</feature>
<feature type="compositionally biased region" description="Low complexity" evidence="1">
    <location>
        <begin position="293"/>
        <end position="307"/>
    </location>
</feature>
<dbReference type="EnsemblPlants" id="KQL16055">
    <property type="protein sequence ID" value="KQL16055"/>
    <property type="gene ID" value="SETIT_024854mg"/>
</dbReference>
<feature type="compositionally biased region" description="Polar residues" evidence="1">
    <location>
        <begin position="321"/>
        <end position="333"/>
    </location>
</feature>
<dbReference type="OMA" id="SKSGWIA"/>
<feature type="region of interest" description="Disordered" evidence="1">
    <location>
        <begin position="58"/>
        <end position="92"/>
    </location>
</feature>
<feature type="region of interest" description="Disordered" evidence="1">
    <location>
        <begin position="213"/>
        <end position="360"/>
    </location>
</feature>
<accession>K3ZE62</accession>
<reference evidence="2" key="2">
    <citation type="submission" date="2018-08" db="UniProtKB">
        <authorList>
            <consortium name="EnsemblPlants"/>
        </authorList>
    </citation>
    <scope>IDENTIFICATION</scope>
    <source>
        <strain evidence="2">Yugu1</strain>
    </source>
</reference>
<evidence type="ECO:0000313" key="3">
    <source>
        <dbReference type="Proteomes" id="UP000004995"/>
    </source>
</evidence>